<keyword evidence="2" id="KW-1003">Cell membrane</keyword>
<dbReference type="InterPro" id="IPR052175">
    <property type="entry name" value="ComplexI-like_HydComp"/>
</dbReference>
<feature type="domain" description="NADH:quinone oxidoreductase/Mrp antiporter transmembrane" evidence="8">
    <location>
        <begin position="124"/>
        <end position="408"/>
    </location>
</feature>
<keyword evidence="6 7" id="KW-0472">Membrane</keyword>
<feature type="transmembrane region" description="Helical" evidence="7">
    <location>
        <begin position="448"/>
        <end position="468"/>
    </location>
</feature>
<feature type="transmembrane region" description="Helical" evidence="7">
    <location>
        <begin position="33"/>
        <end position="55"/>
    </location>
</feature>
<proteinExistence type="predicted"/>
<organism evidence="9 10">
    <name type="scientific">Odinarchaeota yellowstonii (strain LCB_4)</name>
    <dbReference type="NCBI Taxonomy" id="1841599"/>
    <lineage>
        <taxon>Archaea</taxon>
        <taxon>Promethearchaeati</taxon>
        <taxon>Candidatus Odinarchaeota</taxon>
        <taxon>Candidatus Odinarchaeia</taxon>
        <taxon>Candidatus Odinarchaeales</taxon>
        <taxon>Candidatus Odinarchaeaceae</taxon>
        <taxon>Candidatus Odinarchaeum</taxon>
    </lineage>
</organism>
<dbReference type="AlphaFoldDB" id="A0AAF0D203"/>
<dbReference type="GO" id="GO:0008137">
    <property type="term" value="F:NADH dehydrogenase (ubiquinone) activity"/>
    <property type="evidence" value="ECO:0007669"/>
    <property type="project" value="InterPro"/>
</dbReference>
<evidence type="ECO:0000313" key="9">
    <source>
        <dbReference type="EMBL" id="WEU40237.1"/>
    </source>
</evidence>
<feature type="transmembrane region" description="Helical" evidence="7">
    <location>
        <begin position="76"/>
        <end position="93"/>
    </location>
</feature>
<comment type="subcellular location">
    <subcellularLocation>
        <location evidence="1">Cell membrane</location>
        <topology evidence="1">Multi-pass membrane protein</topology>
    </subcellularLocation>
</comment>
<dbReference type="GO" id="GO:0016491">
    <property type="term" value="F:oxidoreductase activity"/>
    <property type="evidence" value="ECO:0007669"/>
    <property type="project" value="UniProtKB-KW"/>
</dbReference>
<feature type="transmembrane region" description="Helical" evidence="7">
    <location>
        <begin position="201"/>
        <end position="226"/>
    </location>
</feature>
<keyword evidence="5" id="KW-0560">Oxidoreductase</keyword>
<protein>
    <submittedName>
        <fullName evidence="9">Complex I subunit 5 family protein</fullName>
    </submittedName>
</protein>
<dbReference type="PRINTS" id="PR01437">
    <property type="entry name" value="NUOXDRDTASE4"/>
</dbReference>
<dbReference type="PANTHER" id="PTHR42682">
    <property type="entry name" value="HYDROGENASE-4 COMPONENT F"/>
    <property type="match status" value="1"/>
</dbReference>
<evidence type="ECO:0000256" key="6">
    <source>
        <dbReference type="ARBA" id="ARBA00023136"/>
    </source>
</evidence>
<evidence type="ECO:0000256" key="3">
    <source>
        <dbReference type="ARBA" id="ARBA00022692"/>
    </source>
</evidence>
<dbReference type="GO" id="GO:0005886">
    <property type="term" value="C:plasma membrane"/>
    <property type="evidence" value="ECO:0007669"/>
    <property type="project" value="UniProtKB-SubCell"/>
</dbReference>
<dbReference type="Proteomes" id="UP000186851">
    <property type="component" value="Chromosome"/>
</dbReference>
<accession>A0AAF0D203</accession>
<feature type="transmembrane region" description="Helical" evidence="7">
    <location>
        <begin position="399"/>
        <end position="427"/>
    </location>
</feature>
<feature type="transmembrane region" description="Helical" evidence="7">
    <location>
        <begin position="105"/>
        <end position="123"/>
    </location>
</feature>
<keyword evidence="3 7" id="KW-0812">Transmembrane</keyword>
<feature type="transmembrane region" description="Helical" evidence="7">
    <location>
        <begin position="368"/>
        <end position="387"/>
    </location>
</feature>
<keyword evidence="4 7" id="KW-1133">Transmembrane helix</keyword>
<dbReference type="Pfam" id="PF00361">
    <property type="entry name" value="Proton_antipo_M"/>
    <property type="match status" value="1"/>
</dbReference>
<dbReference type="EMBL" id="CP091871">
    <property type="protein sequence ID" value="WEU40237.1"/>
    <property type="molecule type" value="Genomic_DNA"/>
</dbReference>
<dbReference type="PANTHER" id="PTHR42682:SF4">
    <property type="entry name" value="NADH-UBIQUINONE_PLASTOQUINONE"/>
    <property type="match status" value="1"/>
</dbReference>
<sequence length="478" mass="51815">MIEVLLVVCFFTPLIAAVIVTPLQSAWSKSYKVVLLAATFISLIVSILMIPSVILQSTIIQHPLLPMNVKPENMSILLSITIVAFLSSLYNFAAEKGGRLSPHVYSIFILLLLGVMLGLILFYDIVILYILVETTIGVTVILVTHTQGKFALQAAFKYLIITAISAILFLAGVIILFNLTGDFSIYSLYDKAAALQANPKLSTLAVALIVAGLGADIGIVPFHGWLPDAVPASPDTVNSYVSVEGVPLFYALYKIAEPVYLAYSTPYMIGLLISVGVASILLGNLTAYRQKDYMRMIAYSCIDIYGHTALILGLFSPAAYTAGFFYLINASIIKMCLFQNLGVVTRLSNTTNMDQLSGLARRLKKTSYIYLAGLISITGIPPFAGFYGKFLVYNTLYSFIAYSNIILAAFTVAGLAAVSLVTLAYYVNSYHRIFLGALEKPVLNVSEPHILMWLPAAIGVALSLIIGLQPQILLAGLT</sequence>
<evidence type="ECO:0000259" key="8">
    <source>
        <dbReference type="Pfam" id="PF00361"/>
    </source>
</evidence>
<feature type="transmembrane region" description="Helical" evidence="7">
    <location>
        <begin position="267"/>
        <end position="285"/>
    </location>
</feature>
<dbReference type="InterPro" id="IPR003918">
    <property type="entry name" value="NADH_UbQ_OxRdtase"/>
</dbReference>
<evidence type="ECO:0000313" key="10">
    <source>
        <dbReference type="Proteomes" id="UP000186851"/>
    </source>
</evidence>
<feature type="transmembrane region" description="Helical" evidence="7">
    <location>
        <begin position="158"/>
        <end position="180"/>
    </location>
</feature>
<evidence type="ECO:0000256" key="2">
    <source>
        <dbReference type="ARBA" id="ARBA00022475"/>
    </source>
</evidence>
<feature type="transmembrane region" description="Helical" evidence="7">
    <location>
        <begin position="128"/>
        <end position="146"/>
    </location>
</feature>
<reference evidence="9" key="2">
    <citation type="journal article" date="2022" name="Nat. Microbiol.">
        <title>A closed Candidatus Odinarchaeum chromosome exposes Asgard archaeal viruses.</title>
        <authorList>
            <person name="Tamarit D."/>
            <person name="Caceres E.F."/>
            <person name="Krupovic M."/>
            <person name="Nijland R."/>
            <person name="Eme L."/>
            <person name="Robinson N.P."/>
            <person name="Ettema T.J.G."/>
        </authorList>
    </citation>
    <scope>NUCLEOTIDE SEQUENCE</scope>
    <source>
        <strain evidence="9">LCB_4</strain>
    </source>
</reference>
<evidence type="ECO:0000256" key="7">
    <source>
        <dbReference type="SAM" id="Phobius"/>
    </source>
</evidence>
<dbReference type="KEGG" id="oyw:OdinLCB4_007140"/>
<gene>
    <name evidence="9" type="ORF">OdinLCB4_007140</name>
</gene>
<name>A0AAF0D203_ODILC</name>
<dbReference type="GO" id="GO:0042773">
    <property type="term" value="P:ATP synthesis coupled electron transport"/>
    <property type="evidence" value="ECO:0007669"/>
    <property type="project" value="InterPro"/>
</dbReference>
<reference evidence="9" key="1">
    <citation type="journal article" date="2017" name="Nature">
        <title>Asgard archaea illuminate the origin of eukaryotic cellular complexity.</title>
        <authorList>
            <person name="Zaremba-Niedzwiedzka K."/>
            <person name="Caceres E.F."/>
            <person name="Saw J.H."/>
            <person name="Backstrom D."/>
            <person name="Juzokaite L."/>
            <person name="Vancaester E."/>
            <person name="Seitz K.W."/>
            <person name="Anantharaman K."/>
            <person name="Starnawski P."/>
            <person name="Kjeldsen K.U."/>
            <person name="Scott M.B."/>
            <person name="Nunoura T."/>
            <person name="Banfield J.F."/>
            <person name="Schramm A."/>
            <person name="Baker B.J."/>
            <person name="Spang A."/>
            <person name="Ettema T.J.G."/>
        </authorList>
    </citation>
    <scope>NUCLEOTIDE SEQUENCE</scope>
    <source>
        <strain evidence="9">LCB_4</strain>
    </source>
</reference>
<evidence type="ECO:0000256" key="5">
    <source>
        <dbReference type="ARBA" id="ARBA00023002"/>
    </source>
</evidence>
<feature type="transmembrane region" description="Helical" evidence="7">
    <location>
        <begin position="324"/>
        <end position="347"/>
    </location>
</feature>
<evidence type="ECO:0000256" key="1">
    <source>
        <dbReference type="ARBA" id="ARBA00004651"/>
    </source>
</evidence>
<feature type="transmembrane region" description="Helical" evidence="7">
    <location>
        <begin position="297"/>
        <end position="318"/>
    </location>
</feature>
<dbReference type="InterPro" id="IPR001750">
    <property type="entry name" value="ND/Mrp_TM"/>
</dbReference>
<evidence type="ECO:0000256" key="4">
    <source>
        <dbReference type="ARBA" id="ARBA00022989"/>
    </source>
</evidence>